<name>A0ABY7EE13_MYAAR</name>
<sequence>MADTGKPGLRHTGMGIYGHIKPGLRLTDRGLHGHIKPGLRLTDMDIYGHIKPGLRLTDMGMQWHIKPWLRLTDMGMHGHIKPGLRLTDMGFGLDSPTRVCTGILNLGLDSPTWTHWHGNVLAYQTWSRHTGTGMYWQIKPGLRHTGTGMYGQIKPGPRHTGTGMNEQIKPGPRHTGTGMYWHIKPGLKLTGMGMHGHIKPGLRHTGTRMYGHIKPWLKHTDTGCTGRSNLGLDTLRRGCTGRSNLGLDTLARGCTGALPVPLTDDFCLLALEKIRKRLGFDLEVRFLGHHRPPPGEVYVVDPVELRNHVNTSVPEHRTELSHEPPLKINVCYARIHDRNGSLQQNIKHIMEDCDHFEGRSFESERVIIAVDIPPGEHTTDVETELSRHVSNCLPENIPNENILVVLIRRPDKLQLAEAISTYIENMAIDGFETALTLLKKFVTSNRSRLNESFSTYFLNHPVEKCLHMFFHDYDTTNEKPGVRRVPIENMNDLSGQLHIADDLEGAVGGSDEQPEKCVKEDQRQEKATKETDFGCLLDNAGLYTLAGQIKCSVIVDYFSCKYNLPPCNVNDILESTNFKEKFVKSVSSVTKGFIFNYVELTKKGDYGWNHRVQVCVKRGKKPRIKTQRVSLKWLVSKVGHDIQGLVDDYEETMSNVEYIFSLLRKLTFEIEGYLLQGGRTEHQSYIPPPPTIPPEMRKSLLA</sequence>
<proteinExistence type="predicted"/>
<gene>
    <name evidence="1" type="ORF">MAR_016934</name>
</gene>
<protein>
    <submittedName>
        <fullName evidence="1">Uncharacterized protein</fullName>
    </submittedName>
</protein>
<accession>A0ABY7EE13</accession>
<organism evidence="1 2">
    <name type="scientific">Mya arenaria</name>
    <name type="common">Soft-shell clam</name>
    <dbReference type="NCBI Taxonomy" id="6604"/>
    <lineage>
        <taxon>Eukaryota</taxon>
        <taxon>Metazoa</taxon>
        <taxon>Spiralia</taxon>
        <taxon>Lophotrochozoa</taxon>
        <taxon>Mollusca</taxon>
        <taxon>Bivalvia</taxon>
        <taxon>Autobranchia</taxon>
        <taxon>Heteroconchia</taxon>
        <taxon>Euheterodonta</taxon>
        <taxon>Imparidentia</taxon>
        <taxon>Neoheterodontei</taxon>
        <taxon>Myida</taxon>
        <taxon>Myoidea</taxon>
        <taxon>Myidae</taxon>
        <taxon>Mya</taxon>
    </lineage>
</organism>
<reference evidence="1" key="1">
    <citation type="submission" date="2022-11" db="EMBL/GenBank/DDBJ databases">
        <title>Centuries of genome instability and evolution in soft-shell clam transmissible cancer (bioRxiv).</title>
        <authorList>
            <person name="Hart S.F.M."/>
            <person name="Yonemitsu M.A."/>
            <person name="Giersch R.M."/>
            <person name="Beal B.F."/>
            <person name="Arriagada G."/>
            <person name="Davis B.W."/>
            <person name="Ostrander E.A."/>
            <person name="Goff S.P."/>
            <person name="Metzger M.J."/>
        </authorList>
    </citation>
    <scope>NUCLEOTIDE SEQUENCE</scope>
    <source>
        <strain evidence="1">MELC-2E11</strain>
        <tissue evidence="1">Siphon/mantle</tissue>
    </source>
</reference>
<keyword evidence="2" id="KW-1185">Reference proteome</keyword>
<dbReference type="Proteomes" id="UP001164746">
    <property type="component" value="Chromosome 6"/>
</dbReference>
<dbReference type="EMBL" id="CP111017">
    <property type="protein sequence ID" value="WAR06976.1"/>
    <property type="molecule type" value="Genomic_DNA"/>
</dbReference>
<evidence type="ECO:0000313" key="2">
    <source>
        <dbReference type="Proteomes" id="UP001164746"/>
    </source>
</evidence>
<evidence type="ECO:0000313" key="1">
    <source>
        <dbReference type="EMBL" id="WAR06976.1"/>
    </source>
</evidence>